<dbReference type="PANTHER" id="PTHR33169">
    <property type="entry name" value="PADR-FAMILY TRANSCRIPTIONAL REGULATOR"/>
    <property type="match status" value="1"/>
</dbReference>
<name>A0A2G5PAH2_9MYCO</name>
<protein>
    <submittedName>
        <fullName evidence="2">PadR family transcriptional regulator</fullName>
    </submittedName>
</protein>
<comment type="caution">
    <text evidence="2">The sequence shown here is derived from an EMBL/GenBank/DDBJ whole genome shotgun (WGS) entry which is preliminary data.</text>
</comment>
<dbReference type="OrthoDB" id="8443918at2"/>
<feature type="domain" description="Transcription regulator PadR N-terminal" evidence="1">
    <location>
        <begin position="8"/>
        <end position="83"/>
    </location>
</feature>
<evidence type="ECO:0000313" key="3">
    <source>
        <dbReference type="Proteomes" id="UP000230551"/>
    </source>
</evidence>
<evidence type="ECO:0000259" key="1">
    <source>
        <dbReference type="Pfam" id="PF03551"/>
    </source>
</evidence>
<accession>A0A2G5PAH2</accession>
<dbReference type="InterPro" id="IPR036388">
    <property type="entry name" value="WH-like_DNA-bd_sf"/>
</dbReference>
<dbReference type="Gene3D" id="1.10.10.10">
    <property type="entry name" value="Winged helix-like DNA-binding domain superfamily/Winged helix DNA-binding domain"/>
    <property type="match status" value="1"/>
</dbReference>
<proteinExistence type="predicted"/>
<gene>
    <name evidence="2" type="ORF">CQY22_009430</name>
</gene>
<dbReference type="STRING" id="85968.GCA_900073015_00942"/>
<keyword evidence="3" id="KW-1185">Reference proteome</keyword>
<dbReference type="PANTHER" id="PTHR33169:SF14">
    <property type="entry name" value="TRANSCRIPTIONAL REGULATOR RV3488"/>
    <property type="match status" value="1"/>
</dbReference>
<dbReference type="EMBL" id="PDCN02000010">
    <property type="protein sequence ID" value="PIB75358.1"/>
    <property type="molecule type" value="Genomic_DNA"/>
</dbReference>
<dbReference type="AlphaFoldDB" id="A0A2G5PAH2"/>
<dbReference type="InterPro" id="IPR005149">
    <property type="entry name" value="Tscrpt_reg_PadR_N"/>
</dbReference>
<dbReference type="Proteomes" id="UP000230551">
    <property type="component" value="Unassembled WGS sequence"/>
</dbReference>
<sequence>MSAVRLLVLGVIRAHGEAHGYAVHRELMSWRVDTWTAVKPPSIYHAVKQLAREQRLTAVGPPASARGPARTGYRLTEVGEREFFELLEEALRNPDIEEFGAGVAFMRQLSEPRVRDLLTERLQTVEQIAIDLVAMKPQWPDAAQPPHAAHLLELWAAVFQAQARWTADLLAGLGGLDFAPGLPHRSR</sequence>
<organism evidence="2 3">
    <name type="scientific">Mycolicibacterium brumae</name>
    <dbReference type="NCBI Taxonomy" id="85968"/>
    <lineage>
        <taxon>Bacteria</taxon>
        <taxon>Bacillati</taxon>
        <taxon>Actinomycetota</taxon>
        <taxon>Actinomycetes</taxon>
        <taxon>Mycobacteriales</taxon>
        <taxon>Mycobacteriaceae</taxon>
        <taxon>Mycolicibacterium</taxon>
    </lineage>
</organism>
<dbReference type="InterPro" id="IPR052509">
    <property type="entry name" value="Metal_resp_DNA-bind_regulator"/>
</dbReference>
<evidence type="ECO:0000313" key="2">
    <source>
        <dbReference type="EMBL" id="PIB75358.1"/>
    </source>
</evidence>
<dbReference type="InterPro" id="IPR036390">
    <property type="entry name" value="WH_DNA-bd_sf"/>
</dbReference>
<dbReference type="SUPFAM" id="SSF46785">
    <property type="entry name" value="Winged helix' DNA-binding domain"/>
    <property type="match status" value="1"/>
</dbReference>
<dbReference type="RefSeq" id="WP_090586786.1">
    <property type="nucleotide sequence ID" value="NZ_CP104302.1"/>
</dbReference>
<reference evidence="2 3" key="1">
    <citation type="journal article" date="2017" name="Infect. Genet. Evol.">
        <title>The new phylogeny of the genus Mycobacterium: The old and the news.</title>
        <authorList>
            <person name="Tortoli E."/>
            <person name="Fedrizzi T."/>
            <person name="Meehan C.J."/>
            <person name="Trovato A."/>
            <person name="Grottola A."/>
            <person name="Giacobazzi E."/>
            <person name="Serpini G.F."/>
            <person name="Tagliazucchi S."/>
            <person name="Fabio A."/>
            <person name="Bettua C."/>
            <person name="Bertorelli R."/>
            <person name="Frascaro F."/>
            <person name="De Sanctis V."/>
            <person name="Pecorari M."/>
            <person name="Jousson O."/>
            <person name="Segata N."/>
            <person name="Cirillo D.M."/>
        </authorList>
    </citation>
    <scope>NUCLEOTIDE SEQUENCE [LARGE SCALE GENOMIC DNA]</scope>
    <source>
        <strain evidence="2 3">CIP1034565</strain>
    </source>
</reference>
<dbReference type="Pfam" id="PF03551">
    <property type="entry name" value="PadR"/>
    <property type="match status" value="1"/>
</dbReference>